<dbReference type="RefSeq" id="WP_005192026.1">
    <property type="nucleotide sequence ID" value="NZ_CP045804.1"/>
</dbReference>
<feature type="domain" description="DUF8020" evidence="1">
    <location>
        <begin position="41"/>
        <end position="108"/>
    </location>
</feature>
<dbReference type="Pfam" id="PF26059">
    <property type="entry name" value="DUF8020"/>
    <property type="match status" value="1"/>
</dbReference>
<proteinExistence type="predicted"/>
<accession>A0A857LJW4</accession>
<sequence length="201" mass="20600">MRLLRRIGLALGVTATATVLAVSAGTADAAPVSGANPTSVTTAMPGKLTTKLTNATFLPYSGGKSLSVANRSGKVIEQVPLTIPISGVAVPLRVKLSADRTSATLIPIVTPQNRALITKDVKPYASKQAAYNRMMREVMIGWNNGGSLTAAIGAIVGLVVGCLIFVGCLWLAGVGAIVGAAIGINDANPRAFHAVLNWLNA</sequence>
<organism evidence="2">
    <name type="scientific">Gordonia amarae</name>
    <dbReference type="NCBI Taxonomy" id="36821"/>
    <lineage>
        <taxon>Bacteria</taxon>
        <taxon>Bacillati</taxon>
        <taxon>Actinomycetota</taxon>
        <taxon>Actinomycetes</taxon>
        <taxon>Mycobacteriales</taxon>
        <taxon>Gordoniaceae</taxon>
        <taxon>Gordonia</taxon>
    </lineage>
</organism>
<name>A0A857LJW4_9ACTN</name>
<dbReference type="AlphaFoldDB" id="A0A857LJW4"/>
<protein>
    <recommendedName>
        <fullName evidence="1">DUF8020 domain-containing protein</fullName>
    </recommendedName>
</protein>
<evidence type="ECO:0000313" key="2">
    <source>
        <dbReference type="EMBL" id="QHN37959.1"/>
    </source>
</evidence>
<evidence type="ECO:0000259" key="1">
    <source>
        <dbReference type="Pfam" id="PF26059"/>
    </source>
</evidence>
<dbReference type="EMBL" id="CP045810">
    <property type="protein sequence ID" value="QHN37959.1"/>
    <property type="molecule type" value="Genomic_DNA"/>
</dbReference>
<reference evidence="2" key="1">
    <citation type="journal article" date="2021" name="Nat. Microbiol.">
        <title>Cocultivation of an ultrasmall environmental parasitic bacterium with lytic ability against bacteria associated with wastewater foams.</title>
        <authorList>
            <person name="Batinovic S."/>
            <person name="Rose J.J.A."/>
            <person name="Ratcliffe J."/>
            <person name="Seviour R.J."/>
            <person name="Petrovski S."/>
        </authorList>
    </citation>
    <scope>NUCLEOTIDE SEQUENCE</scope>
    <source>
        <strain evidence="2">CON44</strain>
    </source>
</reference>
<gene>
    <name evidence="2" type="ORF">GII30_01065</name>
</gene>
<dbReference type="InterPro" id="IPR058333">
    <property type="entry name" value="DUF8020"/>
</dbReference>